<feature type="domain" description="G" evidence="6">
    <location>
        <begin position="477"/>
        <end position="511"/>
    </location>
</feature>
<dbReference type="HOGENOM" id="CLU_013649_2_0_1"/>
<evidence type="ECO:0000313" key="7">
    <source>
        <dbReference type="EMBL" id="KIJ62519.1"/>
    </source>
</evidence>
<dbReference type="SUPFAM" id="SSF52540">
    <property type="entry name" value="P-loop containing nucleoside triphosphate hydrolases"/>
    <property type="match status" value="1"/>
</dbReference>
<keyword evidence="2" id="KW-0342">GTP-binding</keyword>
<evidence type="ECO:0000259" key="6">
    <source>
        <dbReference type="Pfam" id="PF01926"/>
    </source>
</evidence>
<dbReference type="AlphaFoldDB" id="A0A0C9VA05"/>
<dbReference type="GO" id="GO:0005525">
    <property type="term" value="F:GTP binding"/>
    <property type="evidence" value="ECO:0007669"/>
    <property type="project" value="UniProtKB-KW"/>
</dbReference>
<feature type="compositionally biased region" description="Polar residues" evidence="5">
    <location>
        <begin position="475"/>
        <end position="485"/>
    </location>
</feature>
<feature type="region of interest" description="Disordered" evidence="5">
    <location>
        <begin position="1"/>
        <end position="62"/>
    </location>
</feature>
<dbReference type="Proteomes" id="UP000053820">
    <property type="component" value="Unassembled WGS sequence"/>
</dbReference>
<feature type="non-terminal residue" evidence="7">
    <location>
        <position position="526"/>
    </location>
</feature>
<gene>
    <name evidence="7" type="ORF">HYDPIDRAFT_114161</name>
</gene>
<organism evidence="7 8">
    <name type="scientific">Hydnomerulius pinastri MD-312</name>
    <dbReference type="NCBI Taxonomy" id="994086"/>
    <lineage>
        <taxon>Eukaryota</taxon>
        <taxon>Fungi</taxon>
        <taxon>Dikarya</taxon>
        <taxon>Basidiomycota</taxon>
        <taxon>Agaricomycotina</taxon>
        <taxon>Agaricomycetes</taxon>
        <taxon>Agaricomycetidae</taxon>
        <taxon>Boletales</taxon>
        <taxon>Boletales incertae sedis</taxon>
        <taxon>Leucogyrophana</taxon>
    </lineage>
</organism>
<dbReference type="InterPro" id="IPR043358">
    <property type="entry name" value="GNL1-like"/>
</dbReference>
<accession>A0A0C9VA05</accession>
<dbReference type="PANTHER" id="PTHR45709">
    <property type="entry name" value="LARGE SUBUNIT GTPASE 1 HOMOLOG-RELATED"/>
    <property type="match status" value="1"/>
</dbReference>
<dbReference type="Gene3D" id="3.40.50.300">
    <property type="entry name" value="P-loop containing nucleotide triphosphate hydrolases"/>
    <property type="match status" value="1"/>
</dbReference>
<dbReference type="OrthoDB" id="61815at2759"/>
<protein>
    <recommendedName>
        <fullName evidence="4">Guanine nucleotide-binding protein-like 1</fullName>
    </recommendedName>
</protein>
<dbReference type="PANTHER" id="PTHR45709:SF3">
    <property type="entry name" value="GUANINE NUCLEOTIDE-BINDING PROTEIN-LIKE 1"/>
    <property type="match status" value="1"/>
</dbReference>
<feature type="region of interest" description="Disordered" evidence="5">
    <location>
        <begin position="414"/>
        <end position="485"/>
    </location>
</feature>
<proteinExistence type="predicted"/>
<feature type="compositionally biased region" description="Acidic residues" evidence="5">
    <location>
        <begin position="440"/>
        <end position="461"/>
    </location>
</feature>
<dbReference type="InterPro" id="IPR027417">
    <property type="entry name" value="P-loop_NTPase"/>
</dbReference>
<dbReference type="InterPro" id="IPR006073">
    <property type="entry name" value="GTP-bd"/>
</dbReference>
<keyword evidence="8" id="KW-1185">Reference proteome</keyword>
<evidence type="ECO:0000256" key="2">
    <source>
        <dbReference type="ARBA" id="ARBA00023134"/>
    </source>
</evidence>
<name>A0A0C9VA05_9AGAM</name>
<dbReference type="EMBL" id="KN839854">
    <property type="protein sequence ID" value="KIJ62519.1"/>
    <property type="molecule type" value="Genomic_DNA"/>
</dbReference>
<evidence type="ECO:0000313" key="8">
    <source>
        <dbReference type="Proteomes" id="UP000053820"/>
    </source>
</evidence>
<feature type="compositionally biased region" description="Low complexity" evidence="5">
    <location>
        <begin position="51"/>
        <end position="60"/>
    </location>
</feature>
<evidence type="ECO:0000256" key="4">
    <source>
        <dbReference type="ARBA" id="ARBA00039902"/>
    </source>
</evidence>
<dbReference type="GO" id="GO:0003924">
    <property type="term" value="F:GTPase activity"/>
    <property type="evidence" value="ECO:0007669"/>
    <property type="project" value="InterPro"/>
</dbReference>
<sequence>MPGPSGKQRKAQLQLKRAIKRGDAPKPEPLPASKRHRKLRRSPKPGHTLEARQAAEQSAHAARKLQSAFVKLDKGFLEETRRLAGAVVLRRPINGRKVRVLREEWMRPVPTGPAALGEGGELGQLSIPKRPKWKYKMTKAEVDANEQGHFRKWLAQQDAIVERWQGALNSRRPRVGDADDQASTAAPDPAGLVAVPGDVDDSEPRDMPHPPTHFERNLEVWRQLWRVTEISQILLVLLDSRCPPLHLPPSLVAYLNLPTSESSLSPPSNPRRNHQKAHQIPRTILVLTKVDISGPLRTAAWTSFLTRAYPSTPVVPVESYAPVPASHDPDTRAQGRTRYEPFLAGGFRERLVGALREVHAGMVVPPAWVLERRRGKEGEEEGEEAWRERVGRWRPSVRKEVDWEGVMKARGKMVGRAVGGPGVPRGSGGEEVGENGKEEGEGEEGGGGEGTSSEEEGDGAEENEKADDPSHSKPHTGQPNVGKSSLLNALFGTTRVRASRTPGKVRTSIIVITHSRTRYPTCRSWL</sequence>
<evidence type="ECO:0000256" key="1">
    <source>
        <dbReference type="ARBA" id="ARBA00022741"/>
    </source>
</evidence>
<evidence type="ECO:0000256" key="3">
    <source>
        <dbReference type="ARBA" id="ARBA00037770"/>
    </source>
</evidence>
<feature type="compositionally biased region" description="Basic and acidic residues" evidence="5">
    <location>
        <begin position="462"/>
        <end position="471"/>
    </location>
</feature>
<feature type="region of interest" description="Disordered" evidence="5">
    <location>
        <begin position="171"/>
        <end position="211"/>
    </location>
</feature>
<feature type="compositionally biased region" description="Basic and acidic residues" evidence="5">
    <location>
        <begin position="202"/>
        <end position="211"/>
    </location>
</feature>
<feature type="compositionally biased region" description="Basic residues" evidence="5">
    <location>
        <begin position="33"/>
        <end position="44"/>
    </location>
</feature>
<comment type="function">
    <text evidence="3">Possible regulatory or functional link with the histocompatibility cluster.</text>
</comment>
<dbReference type="Pfam" id="PF01926">
    <property type="entry name" value="MMR_HSR1"/>
    <property type="match status" value="1"/>
</dbReference>
<keyword evidence="1" id="KW-0547">Nucleotide-binding</keyword>
<evidence type="ECO:0000256" key="5">
    <source>
        <dbReference type="SAM" id="MobiDB-lite"/>
    </source>
</evidence>
<feature type="compositionally biased region" description="Gly residues" evidence="5">
    <location>
        <begin position="417"/>
        <end position="430"/>
    </location>
</feature>
<reference evidence="7 8" key="1">
    <citation type="submission" date="2014-04" db="EMBL/GenBank/DDBJ databases">
        <title>Evolutionary Origins and Diversification of the Mycorrhizal Mutualists.</title>
        <authorList>
            <consortium name="DOE Joint Genome Institute"/>
            <consortium name="Mycorrhizal Genomics Consortium"/>
            <person name="Kohler A."/>
            <person name="Kuo A."/>
            <person name="Nagy L.G."/>
            <person name="Floudas D."/>
            <person name="Copeland A."/>
            <person name="Barry K.W."/>
            <person name="Cichocki N."/>
            <person name="Veneault-Fourrey C."/>
            <person name="LaButti K."/>
            <person name="Lindquist E.A."/>
            <person name="Lipzen A."/>
            <person name="Lundell T."/>
            <person name="Morin E."/>
            <person name="Murat C."/>
            <person name="Riley R."/>
            <person name="Ohm R."/>
            <person name="Sun H."/>
            <person name="Tunlid A."/>
            <person name="Henrissat B."/>
            <person name="Grigoriev I.V."/>
            <person name="Hibbett D.S."/>
            <person name="Martin F."/>
        </authorList>
    </citation>
    <scope>NUCLEOTIDE SEQUENCE [LARGE SCALE GENOMIC DNA]</scope>
    <source>
        <strain evidence="7 8">MD-312</strain>
    </source>
</reference>